<keyword evidence="2" id="KW-1185">Reference proteome</keyword>
<gene>
    <name evidence="1" type="ordered locus">Arnit_1976</name>
</gene>
<evidence type="ECO:0000313" key="1">
    <source>
        <dbReference type="EMBL" id="ADG93630.1"/>
    </source>
</evidence>
<protein>
    <submittedName>
        <fullName evidence="1">Uncharacterized protein</fullName>
    </submittedName>
</protein>
<dbReference type="KEGG" id="ant:Arnit_1976"/>
<reference evidence="1 2" key="1">
    <citation type="journal article" date="2010" name="Stand. Genomic Sci.">
        <title>Complete genome sequence of Arcobacter nitrofigilis type strain (CI).</title>
        <authorList>
            <person name="Pati A."/>
            <person name="Gronow S."/>
            <person name="Lapidus A."/>
            <person name="Copeland A."/>
            <person name="Glavina Del Rio T."/>
            <person name="Nolan M."/>
            <person name="Lucas S."/>
            <person name="Tice H."/>
            <person name="Cheng J.F."/>
            <person name="Han C."/>
            <person name="Chertkov O."/>
            <person name="Bruce D."/>
            <person name="Tapia R."/>
            <person name="Goodwin L."/>
            <person name="Pitluck S."/>
            <person name="Liolios K."/>
            <person name="Ivanova N."/>
            <person name="Mavromatis K."/>
            <person name="Chen A."/>
            <person name="Palaniappan K."/>
            <person name="Land M."/>
            <person name="Hauser L."/>
            <person name="Chang Y.J."/>
            <person name="Jeffries C.D."/>
            <person name="Detter J.C."/>
            <person name="Rohde M."/>
            <person name="Goker M."/>
            <person name="Bristow J."/>
            <person name="Eisen J.A."/>
            <person name="Markowitz V."/>
            <person name="Hugenholtz P."/>
            <person name="Klenk H.P."/>
            <person name="Kyrpides N.C."/>
        </authorList>
    </citation>
    <scope>NUCLEOTIDE SEQUENCE [LARGE SCALE GENOMIC DNA]</scope>
    <source>
        <strain evidence="2">ATCC 33309 / DSM 7299 / CCUG 15893 / LMG 7604 / NCTC 12251 / CI</strain>
    </source>
</reference>
<proteinExistence type="predicted"/>
<dbReference type="RefSeq" id="WP_013135775.1">
    <property type="nucleotide sequence ID" value="NC_014166.1"/>
</dbReference>
<sequence length="118" mass="13600">MEFGPIPALNEFQMDSVKKFEVINEINPSKKVDNDQEPKKVQSVQDKIAEEVKTNKVKKGDFSTYNEVTLTNLSFGYNEESKDFFVKVQRGDFEAQYPTDEMMRLKAFMLSSNQNEAS</sequence>
<dbReference type="Proteomes" id="UP000000939">
    <property type="component" value="Chromosome"/>
</dbReference>
<dbReference type="HOGENOM" id="CLU_2021927_0_0_7"/>
<accession>D5V018</accession>
<organism evidence="1 2">
    <name type="scientific">Arcobacter nitrofigilis (strain ATCC 33309 / DSM 7299 / CCUG 15893 / LMG 7604 / NCTC 12251 / CI)</name>
    <name type="common">Campylobacter nitrofigilis</name>
    <dbReference type="NCBI Taxonomy" id="572480"/>
    <lineage>
        <taxon>Bacteria</taxon>
        <taxon>Pseudomonadati</taxon>
        <taxon>Campylobacterota</taxon>
        <taxon>Epsilonproteobacteria</taxon>
        <taxon>Campylobacterales</taxon>
        <taxon>Arcobacteraceae</taxon>
        <taxon>Arcobacter</taxon>
    </lineage>
</organism>
<dbReference type="AlphaFoldDB" id="D5V018"/>
<name>D5V018_ARCNC</name>
<evidence type="ECO:0000313" key="2">
    <source>
        <dbReference type="Proteomes" id="UP000000939"/>
    </source>
</evidence>
<dbReference type="EMBL" id="CP001999">
    <property type="protein sequence ID" value="ADG93630.1"/>
    <property type="molecule type" value="Genomic_DNA"/>
</dbReference>